<proteinExistence type="predicted"/>
<feature type="domain" description="F-box" evidence="1">
    <location>
        <begin position="18"/>
        <end position="63"/>
    </location>
</feature>
<dbReference type="InterPro" id="IPR036047">
    <property type="entry name" value="F-box-like_dom_sf"/>
</dbReference>
<name>A0A6P6X372_COFAR</name>
<dbReference type="PROSITE" id="PS50181">
    <property type="entry name" value="FBOX"/>
    <property type="match status" value="1"/>
</dbReference>
<dbReference type="Gene3D" id="1.20.1280.50">
    <property type="match status" value="1"/>
</dbReference>
<dbReference type="InterPro" id="IPR017451">
    <property type="entry name" value="F-box-assoc_interact_dom"/>
</dbReference>
<evidence type="ECO:0000259" key="1">
    <source>
        <dbReference type="PROSITE" id="PS50181"/>
    </source>
</evidence>
<dbReference type="Proteomes" id="UP001652660">
    <property type="component" value="Chromosome 4c"/>
</dbReference>
<dbReference type="InterPro" id="IPR013187">
    <property type="entry name" value="F-box-assoc_dom_typ3"/>
</dbReference>
<dbReference type="Pfam" id="PF00646">
    <property type="entry name" value="F-box"/>
    <property type="match status" value="1"/>
</dbReference>
<dbReference type="InterPro" id="IPR050796">
    <property type="entry name" value="SCF_F-box_component"/>
</dbReference>
<sequence length="406" mass="45652">MSLEKFDQTQMPVATADLAPTFPLPQELIIDILLRLPTKSIGKFRLVSKPWHSLLYDPLFIKAHLAFHLDDQEKLIILYSSSGTPAFKYFTTYFSTATFPTPNNYVRISEKLNPLLENPLSSARIVSCNGLVLVANDGLRRREFSSKHLLALDTMYLVNPTTMEHLRLPKGPFNLVVGNAGVAFGYDSFNDDYKIIWSYGGTTIRRSENFVIVFSLRNGTCRRLYNCPYAPTTHSGVCLNCSVHWLAQSKVDESQVIAALDLSTEEFKQVPWPSTGCSTRNWGSLASSKQLLVLGGCLAMVVEQSSQQMDIWMMKDYGVAESWTKFGVIIPKLVGHYYKPICLLGEDDVVLDKNGQNLVVHNLRDGTTREMLVAGINRDAFRDVGCFLESLVSPTFYSQKWRATSF</sequence>
<keyword evidence="2" id="KW-1185">Reference proteome</keyword>
<protein>
    <submittedName>
        <fullName evidence="3">F-box/kelch-repeat protein At3g06240-like</fullName>
    </submittedName>
</protein>
<dbReference type="SUPFAM" id="SSF81383">
    <property type="entry name" value="F-box domain"/>
    <property type="match status" value="1"/>
</dbReference>
<dbReference type="Gene3D" id="2.120.10.80">
    <property type="entry name" value="Kelch-type beta propeller"/>
    <property type="match status" value="1"/>
</dbReference>
<dbReference type="GeneID" id="113738981"/>
<accession>A0A6P6X372</accession>
<dbReference type="Pfam" id="PF08268">
    <property type="entry name" value="FBA_3"/>
    <property type="match status" value="1"/>
</dbReference>
<dbReference type="OrthoDB" id="1071894at2759"/>
<dbReference type="InterPro" id="IPR015915">
    <property type="entry name" value="Kelch-typ_b-propeller"/>
</dbReference>
<dbReference type="InterPro" id="IPR011043">
    <property type="entry name" value="Gal_Oxase/kelch_b-propeller"/>
</dbReference>
<organism evidence="2 3">
    <name type="scientific">Coffea arabica</name>
    <name type="common">Arabian coffee</name>
    <dbReference type="NCBI Taxonomy" id="13443"/>
    <lineage>
        <taxon>Eukaryota</taxon>
        <taxon>Viridiplantae</taxon>
        <taxon>Streptophyta</taxon>
        <taxon>Embryophyta</taxon>
        <taxon>Tracheophyta</taxon>
        <taxon>Spermatophyta</taxon>
        <taxon>Magnoliopsida</taxon>
        <taxon>eudicotyledons</taxon>
        <taxon>Gunneridae</taxon>
        <taxon>Pentapetalae</taxon>
        <taxon>asterids</taxon>
        <taxon>lamiids</taxon>
        <taxon>Gentianales</taxon>
        <taxon>Rubiaceae</taxon>
        <taxon>Ixoroideae</taxon>
        <taxon>Gardenieae complex</taxon>
        <taxon>Bertiereae - Coffeeae clade</taxon>
        <taxon>Coffeeae</taxon>
        <taxon>Coffea</taxon>
    </lineage>
</organism>
<dbReference type="SMART" id="SM00256">
    <property type="entry name" value="FBOX"/>
    <property type="match status" value="1"/>
</dbReference>
<dbReference type="PANTHER" id="PTHR31672">
    <property type="entry name" value="BNACNNG10540D PROTEIN"/>
    <property type="match status" value="1"/>
</dbReference>
<dbReference type="InterPro" id="IPR001810">
    <property type="entry name" value="F-box_dom"/>
</dbReference>
<dbReference type="CDD" id="cd22157">
    <property type="entry name" value="F-box_AtFBW1-like"/>
    <property type="match status" value="1"/>
</dbReference>
<dbReference type="PANTHER" id="PTHR31672:SF13">
    <property type="entry name" value="F-BOX PROTEIN CPR30-LIKE"/>
    <property type="match status" value="1"/>
</dbReference>
<reference evidence="2" key="1">
    <citation type="journal article" date="2025" name="Foods">
        <title>Unveiling the Microbial Signatures of Arabica Coffee Cherries: Insights into Ripeness Specific Diversity, Functional Traits, and Implications for Quality and Safety.</title>
        <authorList>
            <consortium name="RefSeq"/>
            <person name="Tenea G.N."/>
            <person name="Cifuentes V."/>
            <person name="Reyes P."/>
            <person name="Cevallos-Vallejos M."/>
        </authorList>
    </citation>
    <scope>NUCLEOTIDE SEQUENCE [LARGE SCALE GENOMIC DNA]</scope>
</reference>
<gene>
    <name evidence="3" type="primary">LOC113738981</name>
</gene>
<dbReference type="SUPFAM" id="SSF50965">
    <property type="entry name" value="Galactose oxidase, central domain"/>
    <property type="match status" value="1"/>
</dbReference>
<evidence type="ECO:0000313" key="3">
    <source>
        <dbReference type="RefSeq" id="XP_027122040.2"/>
    </source>
</evidence>
<dbReference type="RefSeq" id="XP_027122040.2">
    <property type="nucleotide sequence ID" value="XM_027266239.2"/>
</dbReference>
<reference evidence="3" key="2">
    <citation type="submission" date="2025-08" db="UniProtKB">
        <authorList>
            <consortium name="RefSeq"/>
        </authorList>
    </citation>
    <scope>IDENTIFICATION</scope>
    <source>
        <tissue evidence="3">Leaves</tissue>
    </source>
</reference>
<dbReference type="NCBIfam" id="TIGR01640">
    <property type="entry name" value="F_box_assoc_1"/>
    <property type="match status" value="1"/>
</dbReference>
<evidence type="ECO:0000313" key="2">
    <source>
        <dbReference type="Proteomes" id="UP001652660"/>
    </source>
</evidence>